<feature type="repeat" description="TPR" evidence="5">
    <location>
        <begin position="896"/>
        <end position="929"/>
    </location>
</feature>
<reference evidence="12 13" key="1">
    <citation type="submission" date="2020-08" db="EMBL/GenBank/DDBJ databases">
        <authorList>
            <person name="Hejnol A."/>
        </authorList>
    </citation>
    <scope>NUCLEOTIDE SEQUENCE [LARGE SCALE GENOMIC DNA]</scope>
</reference>
<evidence type="ECO:0000313" key="12">
    <source>
        <dbReference type="EMBL" id="CAD5110878.1"/>
    </source>
</evidence>
<feature type="compositionally biased region" description="Basic and acidic residues" evidence="7">
    <location>
        <begin position="43"/>
        <end position="52"/>
    </location>
</feature>
<dbReference type="InterPro" id="IPR056885">
    <property type="entry name" value="TPR_NPHP3"/>
</dbReference>
<accession>A0A7I8V6J5</accession>
<dbReference type="InterPro" id="IPR056886">
    <property type="entry name" value="NPHP3_ab_dom"/>
</dbReference>
<evidence type="ECO:0000256" key="7">
    <source>
        <dbReference type="SAM" id="MobiDB-lite"/>
    </source>
</evidence>
<evidence type="ECO:0000256" key="3">
    <source>
        <dbReference type="ARBA" id="ARBA00022803"/>
    </source>
</evidence>
<evidence type="ECO:0000313" key="13">
    <source>
        <dbReference type="Proteomes" id="UP000549394"/>
    </source>
</evidence>
<keyword evidence="1" id="KW-0879">Wnt signaling pathway</keyword>
<proteinExistence type="predicted"/>
<name>A0A7I8V6J5_9ANNE</name>
<feature type="domain" description="ORC1/DEAH AAA+ ATPase" evidence="8">
    <location>
        <begin position="457"/>
        <end position="571"/>
    </location>
</feature>
<sequence>MGNMFKRQSEVHIDNEIKARPKLGGKKPPKNQSVSGSQLSQESHADTEDSSKLSYRELEIKRKTLESELNEMKILLTKLEDENRRMKNENRAMQRTRDKLAQEKEQALEAAENALSRSNFFEQDRDKIQRQFKIFRETKESEIQNLLQARRDLEQKLSRFATIDENDGSHFDLTNGNWWSHIGSEPSLGSMVHLNNEKNDFNQNQIVSDTGTPYLTINKDDWHTAMANLSQIMPSFEQHSESSVFKIFVSAAQDALPTYELFKQKHFESLQSLCLQAGKGLLFVLLADDFDKPIAHLQNIARQTQREDCNIFLAFWNNQSTNNLKSDFDRYILFKEDAKPVVICLNSSCSNETIIDMKLKVSKVPLLKLFEYSQFDDISDSVAKELESCMKRIMDMEPPSSDEIKPLCQVEAFDPMTDFEQHDLFKHFSNSSCEIRFELLYEKINSHVSPAGPLSPLIVHGYPGSGKSLLLAKWIELQQQKREKVNILYHFVDDYSSPSALCCLIMRRFSQKLLSYVPNPPSMSYCPEKLISDFVKWLEKVSSRISNGIILIIDNAHMILNVETMLNWLHDPLPVNVRVLLSVASDKMPPSWKSWPSCQLESHSKSHIRSLFLNEWTCNESLHSTFEFTEDQLNFIVEQCSLTDSKSVSRFIILLVRSIGSLSKKDTFGENIRMFAKCVNCEQLYETILRHSSKILGGDIWKITSKILKLIFVSHCGLTEAEIFQLVPSLNWNTWGAIWILLEHLKVLKNAAGLITLENITIKKVINRLKTDDKIDTFQISLEKVDKFSNTNYFQILIDYFKQFMKPGKITHRTADELPWLYFQISDKNALHSCVANLCIFNQFFSRGRCDEIVLYWQNCGSDRETMATEYMTSLKGFEDLADDGPDSFITLPKVAEMYEALGLLLRELGMFEQALRPLEKSLELREAALDPDHISIGRSLQQLGILNTIWGKYGVAEQLHKNALEIFEASPDCDSKLLGKQLDLMAQLFMRQNKQDSAEPYRRRAMSVIKSSQGQGHVLRKKAAVLEDMTIGPDSPEQARTLNDLGVLQFLQGNTKSAEPLLLKSMEMRKAVFGHNHLDVAQSYHNLAALYTEMQKFEEAMKFYETALQIRRDLLDKKHPQIISSLMNLASLRKKVGEIEEAIRLFQQAADLREENLGCLHPLVAADLANLAVLLSQLKRHNDAIPLYERALRIYEETLGPQNGKIGDLLKNMALSRYEQGHFQIAAKLYRRATDLTSTLRKSVTSDGLINDL</sequence>
<dbReference type="GO" id="GO:0016055">
    <property type="term" value="P:Wnt signaling pathway"/>
    <property type="evidence" value="ECO:0007669"/>
    <property type="project" value="UniProtKB-KW"/>
</dbReference>
<organism evidence="12 13">
    <name type="scientific">Dimorphilus gyrociliatus</name>
    <dbReference type="NCBI Taxonomy" id="2664684"/>
    <lineage>
        <taxon>Eukaryota</taxon>
        <taxon>Metazoa</taxon>
        <taxon>Spiralia</taxon>
        <taxon>Lophotrochozoa</taxon>
        <taxon>Annelida</taxon>
        <taxon>Polychaeta</taxon>
        <taxon>Polychaeta incertae sedis</taxon>
        <taxon>Dinophilidae</taxon>
        <taxon>Dimorphilus</taxon>
    </lineage>
</organism>
<dbReference type="Gene3D" id="3.40.50.300">
    <property type="entry name" value="P-loop containing nucleotide triphosphate hydrolases"/>
    <property type="match status" value="1"/>
</dbReference>
<dbReference type="InterPro" id="IPR056883">
    <property type="entry name" value="NPHP3_hel"/>
</dbReference>
<feature type="repeat" description="TPR" evidence="5">
    <location>
        <begin position="1124"/>
        <end position="1157"/>
    </location>
</feature>
<feature type="domain" description="Nephrocystin 3 helical" evidence="9">
    <location>
        <begin position="623"/>
        <end position="760"/>
    </location>
</feature>
<dbReference type="Pfam" id="PF25022">
    <property type="entry name" value="NPHP3"/>
    <property type="match status" value="1"/>
</dbReference>
<dbReference type="InterPro" id="IPR027417">
    <property type="entry name" value="P-loop_NTPase"/>
</dbReference>
<evidence type="ECO:0000259" key="9">
    <source>
        <dbReference type="Pfam" id="PF24884"/>
    </source>
</evidence>
<dbReference type="InterPro" id="IPR011990">
    <property type="entry name" value="TPR-like_helical_dom_sf"/>
</dbReference>
<comment type="caution">
    <text evidence="12">The sequence shown here is derived from an EMBL/GenBank/DDBJ whole genome shotgun (WGS) entry which is preliminary data.</text>
</comment>
<keyword evidence="3 5" id="KW-0802">TPR repeat</keyword>
<feature type="compositionally biased region" description="Basic residues" evidence="7">
    <location>
        <begin position="20"/>
        <end position="29"/>
    </location>
</feature>
<evidence type="ECO:0000256" key="2">
    <source>
        <dbReference type="ARBA" id="ARBA00022737"/>
    </source>
</evidence>
<protein>
    <recommendedName>
        <fullName evidence="4">Nephrocystin-3</fullName>
    </recommendedName>
</protein>
<evidence type="ECO:0000256" key="1">
    <source>
        <dbReference type="ARBA" id="ARBA00022687"/>
    </source>
</evidence>
<evidence type="ECO:0000259" key="10">
    <source>
        <dbReference type="Pfam" id="PF24885"/>
    </source>
</evidence>
<dbReference type="InterPro" id="IPR049945">
    <property type="entry name" value="AAA_22"/>
</dbReference>
<dbReference type="InterPro" id="IPR019734">
    <property type="entry name" value="TPR_rpt"/>
</dbReference>
<dbReference type="PROSITE" id="PS50293">
    <property type="entry name" value="TPR_REGION"/>
    <property type="match status" value="1"/>
</dbReference>
<dbReference type="GO" id="GO:0016887">
    <property type="term" value="F:ATP hydrolysis activity"/>
    <property type="evidence" value="ECO:0007669"/>
    <property type="project" value="InterPro"/>
</dbReference>
<dbReference type="OrthoDB" id="626167at2759"/>
<evidence type="ECO:0000259" key="11">
    <source>
        <dbReference type="Pfam" id="PF25022"/>
    </source>
</evidence>
<keyword evidence="13" id="KW-1185">Reference proteome</keyword>
<keyword evidence="6" id="KW-0175">Coiled coil</keyword>
<dbReference type="Proteomes" id="UP000549394">
    <property type="component" value="Unassembled WGS sequence"/>
</dbReference>
<feature type="coiled-coil region" evidence="6">
    <location>
        <begin position="1088"/>
        <end position="1150"/>
    </location>
</feature>
<evidence type="ECO:0000256" key="6">
    <source>
        <dbReference type="SAM" id="Coils"/>
    </source>
</evidence>
<dbReference type="SMART" id="SM00028">
    <property type="entry name" value="TPR"/>
    <property type="match status" value="8"/>
</dbReference>
<feature type="repeat" description="TPR" evidence="5">
    <location>
        <begin position="1082"/>
        <end position="1115"/>
    </location>
</feature>
<dbReference type="Gene3D" id="1.25.40.10">
    <property type="entry name" value="Tetratricopeptide repeat domain"/>
    <property type="match status" value="2"/>
</dbReference>
<feature type="compositionally biased region" description="Basic and acidic residues" evidence="7">
    <location>
        <begin position="7"/>
        <end position="19"/>
    </location>
</feature>
<gene>
    <name evidence="12" type="ORF">DGYR_LOCUS235</name>
</gene>
<dbReference type="Pfam" id="PF13401">
    <property type="entry name" value="AAA_22"/>
    <property type="match status" value="1"/>
</dbReference>
<dbReference type="SUPFAM" id="SSF52540">
    <property type="entry name" value="P-loop containing nucleoside triphosphate hydrolases"/>
    <property type="match status" value="1"/>
</dbReference>
<dbReference type="PANTHER" id="PTHR45641:SF19">
    <property type="entry name" value="NEPHROCYSTIN-3"/>
    <property type="match status" value="1"/>
</dbReference>
<dbReference type="Pfam" id="PF24884">
    <property type="entry name" value="NPHP3_hel"/>
    <property type="match status" value="1"/>
</dbReference>
<feature type="compositionally biased region" description="Polar residues" evidence="7">
    <location>
        <begin position="30"/>
        <end position="42"/>
    </location>
</feature>
<dbReference type="AlphaFoldDB" id="A0A7I8V6J5"/>
<dbReference type="SUPFAM" id="SSF48452">
    <property type="entry name" value="TPR-like"/>
    <property type="match status" value="2"/>
</dbReference>
<dbReference type="Pfam" id="PF13424">
    <property type="entry name" value="TPR_12"/>
    <property type="match status" value="2"/>
</dbReference>
<dbReference type="PANTHER" id="PTHR45641">
    <property type="entry name" value="TETRATRICOPEPTIDE REPEAT PROTEIN (AFU_ORTHOLOGUE AFUA_6G03870)"/>
    <property type="match status" value="1"/>
</dbReference>
<dbReference type="PROSITE" id="PS50005">
    <property type="entry name" value="TPR"/>
    <property type="match status" value="3"/>
</dbReference>
<feature type="coiled-coil region" evidence="6">
    <location>
        <begin position="55"/>
        <end position="156"/>
    </location>
</feature>
<dbReference type="Pfam" id="PF24885">
    <property type="entry name" value="TPR_NPHP3"/>
    <property type="match status" value="1"/>
</dbReference>
<feature type="domain" description="Nephrocystin-3 alpha-beta" evidence="11">
    <location>
        <begin position="242"/>
        <end position="370"/>
    </location>
</feature>
<feature type="domain" description="Nephrocystin-3 TPR-repeats region" evidence="10">
    <location>
        <begin position="795"/>
        <end position="1028"/>
    </location>
</feature>
<evidence type="ECO:0000256" key="5">
    <source>
        <dbReference type="PROSITE-ProRule" id="PRU00339"/>
    </source>
</evidence>
<evidence type="ECO:0000256" key="4">
    <source>
        <dbReference type="ARBA" id="ARBA00040387"/>
    </source>
</evidence>
<dbReference type="EMBL" id="CAJFCJ010000001">
    <property type="protein sequence ID" value="CAD5110878.1"/>
    <property type="molecule type" value="Genomic_DNA"/>
</dbReference>
<evidence type="ECO:0000259" key="8">
    <source>
        <dbReference type="Pfam" id="PF13401"/>
    </source>
</evidence>
<keyword evidence="2" id="KW-0677">Repeat</keyword>
<feature type="region of interest" description="Disordered" evidence="7">
    <location>
        <begin position="1"/>
        <end position="52"/>
    </location>
</feature>